<name>A0A371HX75_MUCPR</name>
<sequence>MPRPKELQRITRDLPRNLECRWVGIRLLRDRWSKNQNKWGQMDHTGQTGVTFRTQEAIPVRDEKISTLEE</sequence>
<accession>A0A371HX75</accession>
<feature type="non-terminal residue" evidence="1">
    <location>
        <position position="1"/>
    </location>
</feature>
<dbReference type="Proteomes" id="UP000257109">
    <property type="component" value="Unassembled WGS sequence"/>
</dbReference>
<evidence type="ECO:0000313" key="2">
    <source>
        <dbReference type="Proteomes" id="UP000257109"/>
    </source>
</evidence>
<reference evidence="1" key="1">
    <citation type="submission" date="2018-05" db="EMBL/GenBank/DDBJ databases">
        <title>Draft genome of Mucuna pruriens seed.</title>
        <authorList>
            <person name="Nnadi N.E."/>
            <person name="Vos R."/>
            <person name="Hasami M.H."/>
            <person name="Devisetty U.K."/>
            <person name="Aguiy J.C."/>
        </authorList>
    </citation>
    <scope>NUCLEOTIDE SEQUENCE [LARGE SCALE GENOMIC DNA]</scope>
    <source>
        <strain evidence="1">JCA_2017</strain>
    </source>
</reference>
<organism evidence="1 2">
    <name type="scientific">Mucuna pruriens</name>
    <name type="common">Velvet bean</name>
    <name type="synonym">Dolichos pruriens</name>
    <dbReference type="NCBI Taxonomy" id="157652"/>
    <lineage>
        <taxon>Eukaryota</taxon>
        <taxon>Viridiplantae</taxon>
        <taxon>Streptophyta</taxon>
        <taxon>Embryophyta</taxon>
        <taxon>Tracheophyta</taxon>
        <taxon>Spermatophyta</taxon>
        <taxon>Magnoliopsida</taxon>
        <taxon>eudicotyledons</taxon>
        <taxon>Gunneridae</taxon>
        <taxon>Pentapetalae</taxon>
        <taxon>rosids</taxon>
        <taxon>fabids</taxon>
        <taxon>Fabales</taxon>
        <taxon>Fabaceae</taxon>
        <taxon>Papilionoideae</taxon>
        <taxon>50 kb inversion clade</taxon>
        <taxon>NPAAA clade</taxon>
        <taxon>indigoferoid/millettioid clade</taxon>
        <taxon>Phaseoleae</taxon>
        <taxon>Mucuna</taxon>
    </lineage>
</organism>
<dbReference type="AlphaFoldDB" id="A0A371HX75"/>
<protein>
    <submittedName>
        <fullName evidence="1">Uncharacterized protein</fullName>
    </submittedName>
</protein>
<comment type="caution">
    <text evidence="1">The sequence shown here is derived from an EMBL/GenBank/DDBJ whole genome shotgun (WGS) entry which is preliminary data.</text>
</comment>
<proteinExistence type="predicted"/>
<keyword evidence="2" id="KW-1185">Reference proteome</keyword>
<evidence type="ECO:0000313" key="1">
    <source>
        <dbReference type="EMBL" id="RDY07400.1"/>
    </source>
</evidence>
<gene>
    <name evidence="1" type="ORF">CR513_08496</name>
</gene>
<dbReference type="EMBL" id="QJKJ01001475">
    <property type="protein sequence ID" value="RDY07400.1"/>
    <property type="molecule type" value="Genomic_DNA"/>
</dbReference>